<comment type="caution">
    <text evidence="1">The sequence shown here is derived from an EMBL/GenBank/DDBJ whole genome shotgun (WGS) entry which is preliminary data.</text>
</comment>
<evidence type="ECO:0000313" key="1">
    <source>
        <dbReference type="EMBL" id="KAK7798090.1"/>
    </source>
</evidence>
<protein>
    <submittedName>
        <fullName evidence="1">Uncharacterized protein</fullName>
    </submittedName>
</protein>
<accession>A0AAW0H913</accession>
<gene>
    <name evidence="1" type="ORF">U0070_000960</name>
</gene>
<dbReference type="Proteomes" id="UP001488838">
    <property type="component" value="Unassembled WGS sequence"/>
</dbReference>
<keyword evidence="2" id="KW-1185">Reference proteome</keyword>
<sequence length="107" mass="11450">MATPPLLRGLWFKGLGSASSGPLDPGLSRLDWAVYFAADWPRPGEPVLSSGKEGRSTRVAGFKMAPASLGDVEGRTWVCPSLLEKRGAEVGLARRVDGAVIGLRRWC</sequence>
<dbReference type="AlphaFoldDB" id="A0AAW0H913"/>
<reference evidence="1 2" key="1">
    <citation type="journal article" date="2023" name="bioRxiv">
        <title>Conserved and derived expression patterns and positive selection on dental genes reveal complex evolutionary context of ever-growing rodent molars.</title>
        <authorList>
            <person name="Calamari Z.T."/>
            <person name="Song A."/>
            <person name="Cohen E."/>
            <person name="Akter M."/>
            <person name="Roy R.D."/>
            <person name="Hallikas O."/>
            <person name="Christensen M.M."/>
            <person name="Li P."/>
            <person name="Marangoni P."/>
            <person name="Jernvall J."/>
            <person name="Klein O.D."/>
        </authorList>
    </citation>
    <scope>NUCLEOTIDE SEQUENCE [LARGE SCALE GENOMIC DNA]</scope>
    <source>
        <strain evidence="1">V071</strain>
    </source>
</reference>
<name>A0AAW0H913_MYOGA</name>
<proteinExistence type="predicted"/>
<dbReference type="EMBL" id="JBBHLL010000733">
    <property type="protein sequence ID" value="KAK7798090.1"/>
    <property type="molecule type" value="Genomic_DNA"/>
</dbReference>
<evidence type="ECO:0000313" key="2">
    <source>
        <dbReference type="Proteomes" id="UP001488838"/>
    </source>
</evidence>
<organism evidence="1 2">
    <name type="scientific">Myodes glareolus</name>
    <name type="common">Bank vole</name>
    <name type="synonym">Clethrionomys glareolus</name>
    <dbReference type="NCBI Taxonomy" id="447135"/>
    <lineage>
        <taxon>Eukaryota</taxon>
        <taxon>Metazoa</taxon>
        <taxon>Chordata</taxon>
        <taxon>Craniata</taxon>
        <taxon>Vertebrata</taxon>
        <taxon>Euteleostomi</taxon>
        <taxon>Mammalia</taxon>
        <taxon>Eutheria</taxon>
        <taxon>Euarchontoglires</taxon>
        <taxon>Glires</taxon>
        <taxon>Rodentia</taxon>
        <taxon>Myomorpha</taxon>
        <taxon>Muroidea</taxon>
        <taxon>Cricetidae</taxon>
        <taxon>Arvicolinae</taxon>
        <taxon>Myodes</taxon>
    </lineage>
</organism>